<evidence type="ECO:0000313" key="3">
    <source>
        <dbReference type="EMBL" id="MBC5651756.1"/>
    </source>
</evidence>
<proteinExistence type="predicted"/>
<dbReference type="InterPro" id="IPR000871">
    <property type="entry name" value="Beta-lactam_class-A"/>
</dbReference>
<feature type="chain" id="PRO_5034324446" evidence="1">
    <location>
        <begin position="23"/>
        <end position="414"/>
    </location>
</feature>
<sequence length="414" mass="45500">MKKVQYLKIMAAAILGISGMFALQPGTLTGEKLTATVYANGEDLSVFENSGKYIKKEDDGLYCVDQDGSPDVRCAVHYFDHFAVDGKVLDGYYYHDESGRLALEGGIHYVSRMRCQGQLFDGYYYFDEQTGSLSSGGVTVQGLTVETDGKIKELVKPGTDSLEKKLEELLNGFEGQWSVYVKDLGSGEQFSINNQSMTSASVIKAFVMAASYENMDRLRVQEGTILKAEPLSDTVLNKLYALTENMVTFSDNESFNEMVRLQTPSMQFNAGARVINRFLRGQGYQETAVLHTLAPSSTEPVGLGGSNTTSVEDCGKLLESIYRGECVSEEASSQMLSFLLMQDTRTKIPGGLTDSITIANKTGENDSNQHDIAIVYGDRTDYVLCVMSENGGTEETAVSNIRMISALTYYALNW</sequence>
<dbReference type="GO" id="GO:0046677">
    <property type="term" value="P:response to antibiotic"/>
    <property type="evidence" value="ECO:0007669"/>
    <property type="project" value="InterPro"/>
</dbReference>
<comment type="caution">
    <text evidence="3">The sequence shown here is derived from an EMBL/GenBank/DDBJ whole genome shotgun (WGS) entry which is preliminary data.</text>
</comment>
<dbReference type="PANTHER" id="PTHR35333:SF3">
    <property type="entry name" value="BETA-LACTAMASE-TYPE TRANSPEPTIDASE FOLD CONTAINING PROTEIN"/>
    <property type="match status" value="1"/>
</dbReference>
<keyword evidence="4" id="KW-1185">Reference proteome</keyword>
<dbReference type="Proteomes" id="UP000652847">
    <property type="component" value="Unassembled WGS sequence"/>
</dbReference>
<gene>
    <name evidence="3" type="ORF">H8S54_11685</name>
</gene>
<feature type="domain" description="Beta-lactamase class A catalytic" evidence="2">
    <location>
        <begin position="178"/>
        <end position="387"/>
    </location>
</feature>
<keyword evidence="1" id="KW-0732">Signal</keyword>
<dbReference type="InterPro" id="IPR045155">
    <property type="entry name" value="Beta-lactam_cat"/>
</dbReference>
<dbReference type="Gene3D" id="3.40.710.10">
    <property type="entry name" value="DD-peptidase/beta-lactamase superfamily"/>
    <property type="match status" value="1"/>
</dbReference>
<organism evidence="3 4">
    <name type="scientific">Blautia segnis</name>
    <dbReference type="NCBI Taxonomy" id="2763030"/>
    <lineage>
        <taxon>Bacteria</taxon>
        <taxon>Bacillati</taxon>
        <taxon>Bacillota</taxon>
        <taxon>Clostridia</taxon>
        <taxon>Lachnospirales</taxon>
        <taxon>Lachnospiraceae</taxon>
        <taxon>Blautia</taxon>
    </lineage>
</organism>
<name>A0A8I0DRN6_9FIRM</name>
<keyword evidence="3" id="KW-0378">Hydrolase</keyword>
<dbReference type="GO" id="GO:0008800">
    <property type="term" value="F:beta-lactamase activity"/>
    <property type="evidence" value="ECO:0007669"/>
    <property type="project" value="InterPro"/>
</dbReference>
<feature type="signal peptide" evidence="1">
    <location>
        <begin position="1"/>
        <end position="22"/>
    </location>
</feature>
<dbReference type="SUPFAM" id="SSF56601">
    <property type="entry name" value="beta-lactamase/transpeptidase-like"/>
    <property type="match status" value="1"/>
</dbReference>
<reference evidence="3 4" key="1">
    <citation type="submission" date="2020-08" db="EMBL/GenBank/DDBJ databases">
        <title>Genome public.</title>
        <authorList>
            <person name="Liu C."/>
            <person name="Sun Q."/>
        </authorList>
    </citation>
    <scope>NUCLEOTIDE SEQUENCE [LARGE SCALE GENOMIC DNA]</scope>
    <source>
        <strain evidence="3 4">BX17</strain>
    </source>
</reference>
<protein>
    <submittedName>
        <fullName evidence="3">Serine hydrolase</fullName>
    </submittedName>
</protein>
<dbReference type="InterPro" id="IPR012338">
    <property type="entry name" value="Beta-lactam/transpept-like"/>
</dbReference>
<dbReference type="PANTHER" id="PTHR35333">
    <property type="entry name" value="BETA-LACTAMASE"/>
    <property type="match status" value="1"/>
</dbReference>
<evidence type="ECO:0000256" key="1">
    <source>
        <dbReference type="SAM" id="SignalP"/>
    </source>
</evidence>
<accession>A0A8I0DRN6</accession>
<dbReference type="RefSeq" id="WP_186901539.1">
    <property type="nucleotide sequence ID" value="NZ_JACOOT010000026.1"/>
</dbReference>
<evidence type="ECO:0000259" key="2">
    <source>
        <dbReference type="Pfam" id="PF13354"/>
    </source>
</evidence>
<dbReference type="GO" id="GO:0030655">
    <property type="term" value="P:beta-lactam antibiotic catabolic process"/>
    <property type="evidence" value="ECO:0007669"/>
    <property type="project" value="InterPro"/>
</dbReference>
<dbReference type="AlphaFoldDB" id="A0A8I0DRN6"/>
<dbReference type="Pfam" id="PF13354">
    <property type="entry name" value="Beta-lactamase2"/>
    <property type="match status" value="1"/>
</dbReference>
<evidence type="ECO:0000313" key="4">
    <source>
        <dbReference type="Proteomes" id="UP000652847"/>
    </source>
</evidence>
<dbReference type="EMBL" id="JACOOT010000026">
    <property type="protein sequence ID" value="MBC5651756.1"/>
    <property type="molecule type" value="Genomic_DNA"/>
</dbReference>